<dbReference type="Proteomes" id="UP000219860">
    <property type="component" value="Unassembled WGS sequence"/>
</dbReference>
<sequence length="304" mass="35004">MDTNLCNNFIYVTTNLEYDSNNKNYKFNDDTHFKTYCTNSSCDSDLEKVNAGCLYFFKEFFGSSELFKSVAKSNIDTVEYIMIWLSYMLSLKNNDPQLTNLEHFYKTYIEGTGNYKETIANVTEYKNYKDLIDTKKYYLKMDNNIIFKFYDAFKLLCEMYSAFDGSTSNCTNCSGKANQFVEEYKNLKENSSVTKNSSYSKVLSILSTDYNSLKNKCNDTLSFPSIETTQNTTKITEQTVQNSAQTSEVTSSSSIGDKLIPVLSIFGAIAFFLGIGYKYSLFKSRKRSRKHHLREKLKNKEETG</sequence>
<evidence type="ECO:0000313" key="5">
    <source>
        <dbReference type="Proteomes" id="UP000069549"/>
    </source>
</evidence>
<evidence type="ECO:0000313" key="4">
    <source>
        <dbReference type="EMBL" id="SCL86740.1"/>
    </source>
</evidence>
<dbReference type="AlphaFoldDB" id="A0A0Y9VIL2"/>
<name>A0A0Y9VIL2_PLABE</name>
<dbReference type="VEuPathDB" id="PlasmoDB:PBANKA_0700100"/>
<reference evidence="2 5" key="1">
    <citation type="submission" date="2016-02" db="EMBL/GenBank/DDBJ databases">
        <authorList>
            <consortium name="Pathogen Informatics"/>
        </authorList>
    </citation>
    <scope>NUCLEOTIDE SEQUENCE [LARGE SCALE GENOMIC DNA]</scope>
    <source>
        <strain evidence="2 5">K173</strain>
        <strain evidence="3">NK65 ny</strain>
        <strain evidence="4 6">SP11 Antwerpcl1</strain>
    </source>
</reference>
<dbReference type="InterPro" id="IPR006477">
    <property type="entry name" value="Yir_bir_cir"/>
</dbReference>
<dbReference type="Proteomes" id="UP000069549">
    <property type="component" value="Chromosome 7"/>
</dbReference>
<dbReference type="NCBIfam" id="TIGR01590">
    <property type="entry name" value="yir-bir-cir_Pla"/>
    <property type="match status" value="1"/>
</dbReference>
<dbReference type="Proteomes" id="UP000516480">
    <property type="component" value="Unassembled WGS sequence"/>
</dbReference>
<protein>
    <submittedName>
        <fullName evidence="2">BIR protein</fullName>
    </submittedName>
</protein>
<feature type="transmembrane region" description="Helical" evidence="1">
    <location>
        <begin position="259"/>
        <end position="280"/>
    </location>
</feature>
<evidence type="ECO:0000313" key="2">
    <source>
        <dbReference type="EMBL" id="CXI22237.1"/>
    </source>
</evidence>
<dbReference type="Pfam" id="PF06022">
    <property type="entry name" value="Cir_Bir_Yir"/>
    <property type="match status" value="1"/>
</dbReference>
<dbReference type="EMBL" id="LT160027">
    <property type="protein sequence ID" value="CXI22237.1"/>
    <property type="molecule type" value="Genomic_DNA"/>
</dbReference>
<keyword evidence="1" id="KW-1133">Transmembrane helix</keyword>
<evidence type="ECO:0000313" key="3">
    <source>
        <dbReference type="EMBL" id="SCL83293.1"/>
    </source>
</evidence>
<keyword evidence="1" id="KW-0472">Membrane</keyword>
<proteinExistence type="predicted"/>
<accession>A0A0Y9VIL2</accession>
<dbReference type="EMBL" id="FMIE01000090">
    <property type="protein sequence ID" value="SCL83293.1"/>
    <property type="molecule type" value="Genomic_DNA"/>
</dbReference>
<evidence type="ECO:0000256" key="1">
    <source>
        <dbReference type="SAM" id="Phobius"/>
    </source>
</evidence>
<dbReference type="OMA" id="DTVEYIM"/>
<evidence type="ECO:0000313" key="6">
    <source>
        <dbReference type="Proteomes" id="UP000219860"/>
    </source>
</evidence>
<organism evidence="2 5">
    <name type="scientific">Plasmodium berghei</name>
    <dbReference type="NCBI Taxonomy" id="5821"/>
    <lineage>
        <taxon>Eukaryota</taxon>
        <taxon>Sar</taxon>
        <taxon>Alveolata</taxon>
        <taxon>Apicomplexa</taxon>
        <taxon>Aconoidasida</taxon>
        <taxon>Haemosporida</taxon>
        <taxon>Plasmodiidae</taxon>
        <taxon>Plasmodium</taxon>
        <taxon>Plasmodium (Vinckeia)</taxon>
    </lineage>
</organism>
<keyword evidence="1" id="KW-0812">Transmembrane</keyword>
<gene>
    <name evidence="2" type="ORF">PBK173_000119400</name>
    <name evidence="3" type="ORF">PBNK65NY_000498100</name>
    <name evidence="4" type="ORF">PBSP11A_000518700</name>
</gene>
<dbReference type="EMBL" id="FMII01000293">
    <property type="protein sequence ID" value="SCL86740.1"/>
    <property type="molecule type" value="Genomic_DNA"/>
</dbReference>